<reference evidence="2" key="1">
    <citation type="journal article" date="2019" name="Int. J. Syst. Evol. Microbiol.">
        <title>The Global Catalogue of Microorganisms (GCM) 10K type strain sequencing project: providing services to taxonomists for standard genome sequencing and annotation.</title>
        <authorList>
            <consortium name="The Broad Institute Genomics Platform"/>
            <consortium name="The Broad Institute Genome Sequencing Center for Infectious Disease"/>
            <person name="Wu L."/>
            <person name="Ma J."/>
        </authorList>
    </citation>
    <scope>NUCLEOTIDE SEQUENCE [LARGE SCALE GENOMIC DNA]</scope>
    <source>
        <strain evidence="2">CGMCC 4.1467</strain>
    </source>
</reference>
<evidence type="ECO:0000313" key="1">
    <source>
        <dbReference type="EMBL" id="MFC7339553.1"/>
    </source>
</evidence>
<dbReference type="Proteomes" id="UP001596472">
    <property type="component" value="Unassembled WGS sequence"/>
</dbReference>
<keyword evidence="2" id="KW-1185">Reference proteome</keyword>
<sequence length="104" mass="11863">MTTQTPYKEFERRAIESGVNAELAHSMYNVVRDSQEHGWMTPLKEWTGDEQAMIARAIAEPAKMAEACDLLIASDGLMHDQGQRDAGISDAKRREIEHWIFRSE</sequence>
<protein>
    <submittedName>
        <fullName evidence="1">Uncharacterized protein</fullName>
    </submittedName>
</protein>
<dbReference type="EMBL" id="JBHTBS010000019">
    <property type="protein sequence ID" value="MFC7339553.1"/>
    <property type="molecule type" value="Genomic_DNA"/>
</dbReference>
<evidence type="ECO:0000313" key="2">
    <source>
        <dbReference type="Proteomes" id="UP001596472"/>
    </source>
</evidence>
<organism evidence="1 2">
    <name type="scientific">Haloferula chungangensis</name>
    <dbReference type="NCBI Taxonomy" id="1048331"/>
    <lineage>
        <taxon>Bacteria</taxon>
        <taxon>Pseudomonadati</taxon>
        <taxon>Verrucomicrobiota</taxon>
        <taxon>Verrucomicrobiia</taxon>
        <taxon>Verrucomicrobiales</taxon>
        <taxon>Verrucomicrobiaceae</taxon>
        <taxon>Haloferula</taxon>
    </lineage>
</organism>
<gene>
    <name evidence="1" type="ORF">ACFQY0_20345</name>
</gene>
<proteinExistence type="predicted"/>
<comment type="caution">
    <text evidence="1">The sequence shown here is derived from an EMBL/GenBank/DDBJ whole genome shotgun (WGS) entry which is preliminary data.</text>
</comment>
<accession>A0ABW2LE19</accession>
<dbReference type="RefSeq" id="WP_379716587.1">
    <property type="nucleotide sequence ID" value="NZ_JBHTBS010000019.1"/>
</dbReference>
<name>A0ABW2LE19_9BACT</name>